<dbReference type="AlphaFoldDB" id="A0A212KLJ4"/>
<sequence>MITGNNYLFIYYKLEMLLWVISDLLSEHTPATACGLPTWVKPSRWWDLWKTSGRLGQTWRSWS</sequence>
<gene>
    <name evidence="1" type="ORF">KL86CLO1_20009</name>
</gene>
<protein>
    <submittedName>
        <fullName evidence="1">Uncharacterized protein</fullName>
    </submittedName>
</protein>
<reference evidence="1" key="1">
    <citation type="submission" date="2016-04" db="EMBL/GenBank/DDBJ databases">
        <authorList>
            <person name="Evans L.H."/>
            <person name="Alamgir A."/>
            <person name="Owens N."/>
            <person name="Weber N.D."/>
            <person name="Virtaneva K."/>
            <person name="Barbian K."/>
            <person name="Babar A."/>
            <person name="Rosenke K."/>
        </authorList>
    </citation>
    <scope>NUCLEOTIDE SEQUENCE</scope>
    <source>
        <strain evidence="1">86</strain>
    </source>
</reference>
<dbReference type="EMBL" id="FLUN01000002">
    <property type="protein sequence ID" value="SBW12541.1"/>
    <property type="molecule type" value="Genomic_DNA"/>
</dbReference>
<name>A0A212KLJ4_9FIRM</name>
<evidence type="ECO:0000313" key="1">
    <source>
        <dbReference type="EMBL" id="SBW12541.1"/>
    </source>
</evidence>
<proteinExistence type="predicted"/>
<organism evidence="1">
    <name type="scientific">uncultured Eubacteriales bacterium</name>
    <dbReference type="NCBI Taxonomy" id="172733"/>
    <lineage>
        <taxon>Bacteria</taxon>
        <taxon>Bacillati</taxon>
        <taxon>Bacillota</taxon>
        <taxon>Clostridia</taxon>
        <taxon>Eubacteriales</taxon>
        <taxon>environmental samples</taxon>
    </lineage>
</organism>
<accession>A0A212KLJ4</accession>